<feature type="active site" description="Proton donor; for dehydratase activity" evidence="7">
    <location>
        <position position="1137"/>
    </location>
</feature>
<keyword evidence="2" id="KW-0597">Phosphoprotein</keyword>
<keyword evidence="1" id="KW-0596">Phosphopantetheine</keyword>
<dbReference type="Pfam" id="PF00550">
    <property type="entry name" value="PP-binding"/>
    <property type="match status" value="1"/>
</dbReference>
<dbReference type="InterPro" id="IPR049900">
    <property type="entry name" value="PKS_mFAS_DH"/>
</dbReference>
<proteinExistence type="predicted"/>
<evidence type="ECO:0000256" key="6">
    <source>
        <dbReference type="ARBA" id="ARBA00038879"/>
    </source>
</evidence>
<dbReference type="SUPFAM" id="SSF55048">
    <property type="entry name" value="Probable ACP-binding domain of malonyl-CoA ACP transacylase"/>
    <property type="match status" value="1"/>
</dbReference>
<reference evidence="11" key="2">
    <citation type="submission" date="2020-02" db="EMBL/GenBank/DDBJ databases">
        <authorList>
            <person name="Gilchrist C.L.M."/>
            <person name="Chooi Y.-H."/>
        </authorList>
    </citation>
    <scope>NUCLEOTIDE SEQUENCE</scope>
    <source>
        <strain evidence="11">MST-FP2251</strain>
    </source>
</reference>
<dbReference type="SUPFAM" id="SSF52151">
    <property type="entry name" value="FabD/lysophospholipase-like"/>
    <property type="match status" value="1"/>
</dbReference>
<dbReference type="Gene3D" id="3.30.70.250">
    <property type="entry name" value="Malonyl-CoA ACP transacylase, ACP-binding"/>
    <property type="match status" value="1"/>
</dbReference>
<name>A0AAD4CR38_ASPNN</name>
<dbReference type="InterPro" id="IPR016036">
    <property type="entry name" value="Malonyl_transacylase_ACP-bd"/>
</dbReference>
<dbReference type="InterPro" id="IPR001227">
    <property type="entry name" value="Ac_transferase_dom_sf"/>
</dbReference>
<dbReference type="Pfam" id="PF02801">
    <property type="entry name" value="Ketoacyl-synt_C"/>
    <property type="match status" value="1"/>
</dbReference>
<dbReference type="Proteomes" id="UP001194746">
    <property type="component" value="Unassembled WGS sequence"/>
</dbReference>
<dbReference type="Gene3D" id="3.40.47.10">
    <property type="match status" value="1"/>
</dbReference>
<comment type="caution">
    <text evidence="11">The sequence shown here is derived from an EMBL/GenBank/DDBJ whole genome shotgun (WGS) entry which is preliminary data.</text>
</comment>
<dbReference type="InterPro" id="IPR036736">
    <property type="entry name" value="ACP-like_sf"/>
</dbReference>
<dbReference type="Pfam" id="PF00698">
    <property type="entry name" value="Acyl_transf_1"/>
    <property type="match status" value="1"/>
</dbReference>
<dbReference type="SMART" id="SM00825">
    <property type="entry name" value="PKS_KS"/>
    <property type="match status" value="1"/>
</dbReference>
<dbReference type="Pfam" id="PF21089">
    <property type="entry name" value="PKS_DH_N"/>
    <property type="match status" value="1"/>
</dbReference>
<dbReference type="Gene3D" id="3.40.50.720">
    <property type="entry name" value="NAD(P)-binding Rossmann-like Domain"/>
    <property type="match status" value="1"/>
</dbReference>
<dbReference type="CDD" id="cd05274">
    <property type="entry name" value="KR_FAS_SDR_x"/>
    <property type="match status" value="1"/>
</dbReference>
<protein>
    <recommendedName>
        <fullName evidence="6">6-methylsalicylic acid synthase</fullName>
        <ecNumber evidence="6">2.3.1.165</ecNumber>
    </recommendedName>
</protein>
<keyword evidence="12" id="KW-1185">Reference proteome</keyword>
<feature type="region of interest" description="C-terminal hotdog fold" evidence="7">
    <location>
        <begin position="1072"/>
        <end position="1217"/>
    </location>
</feature>
<sequence length="1799" mass="195955">MSASRSFCRECAPGPIASTLDSSVANATDKVDPSLNGVAVVGMACRVPGGNNDPEKLWQFLLDKKDASGEIPPLRWEPYYRRDTRNHGVLRQITSWGYFVPDLDNFDCRFFGISPKEAEQMDPQQRLALEVTWEALEDAGIPAKSLSGSNTAVFWGVNSNDYSTLLQEDLTNIDAFMGIGNAYCGVPNRLSYHLNLKGPSTAIDAACASSLVAIHHGMQSLMTGETEIAIIGGGNAIYAPHLTRSLQKAGALSPDGRCRSFDIEACGYGRGEGGVGIILKRLETALVDGDHVRAILKGTAVAQDGKTCGIMAPNAASQELVARKALDLGGIDPNTVQYIEAHATSTPLGDPTEISALSRIYGKHRMPDDPCFIGSLKPNIGHLEAGAGAMGFLKAVLALEKGIIPPQANLVTPHTRVDWPTSGLKIAQEPIPWPKSGGPRRAAVCSYGYGGTVSHAVIEKFNPSSRSGSLSLAKHQSPSNDSIILLISAPQKRQLAAQARSLRYWLHTHEGGQKDLKSIATTLAVRREHHIYRGAIVADSRESAVEALQAVEKNNSNYSWVAQSTVLGSEIRKDVVWVFSGHGAQWADMGKELVHNEIFLKTVKPLDAIVKAEIGVSPLNLLETGRFESSDEVQILTYIIQIGLNAVLNYRGVFPQAIIGHSVGEIAASAVAGAITLEEGTLIVTRRAMLYRELCGKGAMLLVHKPFLEMKEELAGRTDMVAAIDSSPSTCVISGLKDAIKEAAGALELRGVKVFLVRTDIAFHSPSLEPLVEPLMEDLENLEPAVPKTPLYSTTLLDPRAEAVRGPRYWADNMISPVRFTSAVQAAIEDGYRIFLEVSSHPLLSHSLCDILAHAGSEEAPIIPTLVRNKPSDKQLMYAIAQLHCCGADVKWTAQFPGPWASGVPTTTWIHQSVTCQIETGIVGNVLTHEPTEHSLIGQRVQVAGTDTIVFSTYLDDKNKPFPGSHPVMGTEIVPAACLINTFFQATKTNTICSLVLKSPLAIDAPRSVQVIIEGQSIKIMSQLIRRDNHPPDLDAGIWTTHTTAQWEREPAESSDPVPALVELDKVKTRIQTRLPSCFTIEYLNKVGVSAMGFPWVVHEHYGNTNEMIALVEGEGHIDADDEQLSWDSQSWVPILDAATSVGSTLFFDNPCLRMPAEIERVEIFSRSIAPKSTWLFVERGLDNETTVHVTICEATGTVLARITSMRFSEIEGTSRATGSIEGLVHQIAWPPAAPAEEPLPISRVVLLSNNISLCDAYTNTLPVKIDRIWVNSAAALATQISESPTNRLDESTAIVYIPDAVEKVTEIPVSVDKMTWEVLEIVKLLVKEGIISKLFVLTLRTGEAESPTALAHGSLVGLSRILFSEHPDQFGGMIDTEEAVFPLQVCRYIQGADMIRIRDGVGRTARLRCLPHYQLRHASMDHKPLVPRPNGTYVLTGGLGTLGLAVAEFLVDNDARRLVLISRRTIPPRKTWDALTLEDNGDTYYIIKRIQALEDRGATVYVLSLDITMDGAAEYVATAMEKLSLPKVLGVVHAAGVLEDQAVMQTTRDAFARVLAPKVRGGLLLHDLFPPGSVDFFVLFSSCGHLLGFPGQSSYGSSNAFLDQLATYRRRRGDNAIAFQWTAWHGMGMGASTDVITAELENRGITDITPEDAFRAWQHLSMYDVDHGVVLRSRVLEEDDPLAHRILTDITVRRTRAAATRSVQVPTAGEAGIPKSGPELATYLERKIREGIGHVLHLPAGEIDPRRPLSEYGVDSVMMTSVRRELQSTIKVSVPPTLTWSHPTVSHLVAWFGERVRK</sequence>
<dbReference type="SUPFAM" id="SSF47336">
    <property type="entry name" value="ACP-like"/>
    <property type="match status" value="1"/>
</dbReference>
<dbReference type="InterPro" id="IPR014030">
    <property type="entry name" value="Ketoacyl_synth_N"/>
</dbReference>
<keyword evidence="3" id="KW-0808">Transferase</keyword>
<keyword evidence="5" id="KW-0511">Multifunctional enzyme</keyword>
<dbReference type="GO" id="GO:0031177">
    <property type="term" value="F:phosphopantetheine binding"/>
    <property type="evidence" value="ECO:0007669"/>
    <property type="project" value="InterPro"/>
</dbReference>
<dbReference type="InterPro" id="IPR014031">
    <property type="entry name" value="Ketoacyl_synth_C"/>
</dbReference>
<evidence type="ECO:0000313" key="12">
    <source>
        <dbReference type="Proteomes" id="UP001194746"/>
    </source>
</evidence>
<feature type="domain" description="PKS/mFAS DH" evidence="10">
    <location>
        <begin position="934"/>
        <end position="1217"/>
    </location>
</feature>
<reference evidence="11" key="1">
    <citation type="journal article" date="2019" name="Beilstein J. Org. Chem.">
        <title>Nanangenines: drimane sesquiterpenoids as the dominant metabolite cohort of a novel Australian fungus, Aspergillus nanangensis.</title>
        <authorList>
            <person name="Lacey H.J."/>
            <person name="Gilchrist C.L.M."/>
            <person name="Crombie A."/>
            <person name="Kalaitzis J.A."/>
            <person name="Vuong D."/>
            <person name="Rutledge P.J."/>
            <person name="Turner P."/>
            <person name="Pitt J.I."/>
            <person name="Lacey E."/>
            <person name="Chooi Y.H."/>
            <person name="Piggott A.M."/>
        </authorList>
    </citation>
    <scope>NUCLEOTIDE SEQUENCE</scope>
    <source>
        <strain evidence="11">MST-FP2251</strain>
    </source>
</reference>
<evidence type="ECO:0000256" key="7">
    <source>
        <dbReference type="PROSITE-ProRule" id="PRU01363"/>
    </source>
</evidence>
<dbReference type="Gene3D" id="3.40.366.10">
    <property type="entry name" value="Malonyl-Coenzyme A Acyl Carrier Protein, domain 2"/>
    <property type="match status" value="1"/>
</dbReference>
<accession>A0AAD4CR38</accession>
<dbReference type="PANTHER" id="PTHR43775:SF22">
    <property type="entry name" value="SYNTHASE, PUTATIVE (JCVI)-RELATED"/>
    <property type="match status" value="1"/>
</dbReference>
<keyword evidence="4" id="KW-0677">Repeat</keyword>
<dbReference type="InterPro" id="IPR009081">
    <property type="entry name" value="PP-bd_ACP"/>
</dbReference>
<dbReference type="InterPro" id="IPR054514">
    <property type="entry name" value="RhiE-like_linker"/>
</dbReference>
<dbReference type="PROSITE" id="PS52004">
    <property type="entry name" value="KS3_2"/>
    <property type="match status" value="1"/>
</dbReference>
<organism evidence="11 12">
    <name type="scientific">Aspergillus nanangensis</name>
    <dbReference type="NCBI Taxonomy" id="2582783"/>
    <lineage>
        <taxon>Eukaryota</taxon>
        <taxon>Fungi</taxon>
        <taxon>Dikarya</taxon>
        <taxon>Ascomycota</taxon>
        <taxon>Pezizomycotina</taxon>
        <taxon>Eurotiomycetes</taxon>
        <taxon>Eurotiomycetidae</taxon>
        <taxon>Eurotiales</taxon>
        <taxon>Aspergillaceae</taxon>
        <taxon>Aspergillus</taxon>
        <taxon>Aspergillus subgen. Circumdati</taxon>
    </lineage>
</organism>
<dbReference type="PROSITE" id="PS52019">
    <property type="entry name" value="PKS_MFAS_DH"/>
    <property type="match status" value="1"/>
</dbReference>
<evidence type="ECO:0000256" key="1">
    <source>
        <dbReference type="ARBA" id="ARBA00022450"/>
    </source>
</evidence>
<feature type="domain" description="Ketosynthase family 3 (KS3)" evidence="9">
    <location>
        <begin position="35"/>
        <end position="460"/>
    </location>
</feature>
<dbReference type="InterPro" id="IPR049552">
    <property type="entry name" value="PKS_DH_N"/>
</dbReference>
<dbReference type="PROSITE" id="PS50075">
    <property type="entry name" value="CARRIER"/>
    <property type="match status" value="1"/>
</dbReference>
<evidence type="ECO:0000256" key="4">
    <source>
        <dbReference type="ARBA" id="ARBA00022737"/>
    </source>
</evidence>
<dbReference type="InterPro" id="IPR016039">
    <property type="entry name" value="Thiolase-like"/>
</dbReference>
<dbReference type="InterPro" id="IPR042104">
    <property type="entry name" value="PKS_dehydratase_sf"/>
</dbReference>
<dbReference type="InterPro" id="IPR018201">
    <property type="entry name" value="Ketoacyl_synth_AS"/>
</dbReference>
<dbReference type="EMBL" id="VCAU01000020">
    <property type="protein sequence ID" value="KAF9891170.1"/>
    <property type="molecule type" value="Genomic_DNA"/>
</dbReference>
<dbReference type="InterPro" id="IPR036291">
    <property type="entry name" value="NAD(P)-bd_dom_sf"/>
</dbReference>
<dbReference type="SMART" id="SM01294">
    <property type="entry name" value="PKS_PP_betabranch"/>
    <property type="match status" value="1"/>
</dbReference>
<evidence type="ECO:0000259" key="8">
    <source>
        <dbReference type="PROSITE" id="PS50075"/>
    </source>
</evidence>
<dbReference type="InterPro" id="IPR013968">
    <property type="entry name" value="PKS_KR"/>
</dbReference>
<evidence type="ECO:0000259" key="10">
    <source>
        <dbReference type="PROSITE" id="PS52019"/>
    </source>
</evidence>
<dbReference type="Pfam" id="PF08659">
    <property type="entry name" value="KR"/>
    <property type="match status" value="1"/>
</dbReference>
<dbReference type="InterPro" id="IPR020841">
    <property type="entry name" value="PKS_Beta-ketoAc_synthase_dom"/>
</dbReference>
<dbReference type="SMART" id="SM00823">
    <property type="entry name" value="PKS_PP"/>
    <property type="match status" value="1"/>
</dbReference>
<feature type="region of interest" description="N-terminal hotdog fold" evidence="7">
    <location>
        <begin position="934"/>
        <end position="1054"/>
    </location>
</feature>
<dbReference type="GO" id="GO:0044550">
    <property type="term" value="P:secondary metabolite biosynthetic process"/>
    <property type="evidence" value="ECO:0007669"/>
    <property type="project" value="TreeGrafter"/>
</dbReference>
<dbReference type="SUPFAM" id="SSF51735">
    <property type="entry name" value="NAD(P)-binding Rossmann-fold domains"/>
    <property type="match status" value="2"/>
</dbReference>
<dbReference type="PANTHER" id="PTHR43775">
    <property type="entry name" value="FATTY ACID SYNTHASE"/>
    <property type="match status" value="1"/>
</dbReference>
<dbReference type="Pfam" id="PF00109">
    <property type="entry name" value="ketoacyl-synt"/>
    <property type="match status" value="1"/>
</dbReference>
<dbReference type="GO" id="GO:0004315">
    <property type="term" value="F:3-oxoacyl-[acyl-carrier-protein] synthase activity"/>
    <property type="evidence" value="ECO:0007669"/>
    <property type="project" value="InterPro"/>
</dbReference>
<evidence type="ECO:0000256" key="3">
    <source>
        <dbReference type="ARBA" id="ARBA00022679"/>
    </source>
</evidence>
<dbReference type="CDD" id="cd00833">
    <property type="entry name" value="PKS"/>
    <property type="match status" value="1"/>
</dbReference>
<dbReference type="GO" id="GO:0006633">
    <property type="term" value="P:fatty acid biosynthetic process"/>
    <property type="evidence" value="ECO:0007669"/>
    <property type="project" value="InterPro"/>
</dbReference>
<dbReference type="GO" id="GO:0004312">
    <property type="term" value="F:fatty acid synthase activity"/>
    <property type="evidence" value="ECO:0007669"/>
    <property type="project" value="TreeGrafter"/>
</dbReference>
<dbReference type="InterPro" id="IPR050091">
    <property type="entry name" value="PKS_NRPS_Biosynth_Enz"/>
</dbReference>
<dbReference type="Gene3D" id="1.10.1200.10">
    <property type="entry name" value="ACP-like"/>
    <property type="match status" value="1"/>
</dbReference>
<dbReference type="GO" id="GO:0050641">
    <property type="term" value="F:6-methylsalicylic acid synthase activity"/>
    <property type="evidence" value="ECO:0007669"/>
    <property type="project" value="UniProtKB-EC"/>
</dbReference>
<dbReference type="PROSITE" id="PS00606">
    <property type="entry name" value="KS3_1"/>
    <property type="match status" value="1"/>
</dbReference>
<dbReference type="SUPFAM" id="SSF53901">
    <property type="entry name" value="Thiolase-like"/>
    <property type="match status" value="1"/>
</dbReference>
<dbReference type="InterPro" id="IPR057326">
    <property type="entry name" value="KR_dom"/>
</dbReference>
<dbReference type="EC" id="2.3.1.165" evidence="6"/>
<dbReference type="Pfam" id="PF22336">
    <property type="entry name" value="RhiE-like_linker"/>
    <property type="match status" value="1"/>
</dbReference>
<dbReference type="SMART" id="SM00822">
    <property type="entry name" value="PKS_KR"/>
    <property type="match status" value="1"/>
</dbReference>
<evidence type="ECO:0000259" key="9">
    <source>
        <dbReference type="PROSITE" id="PS52004"/>
    </source>
</evidence>
<dbReference type="InterPro" id="IPR020806">
    <property type="entry name" value="PKS_PP-bd"/>
</dbReference>
<feature type="active site" description="Proton acceptor; for dehydratase activity" evidence="7">
    <location>
        <position position="966"/>
    </location>
</feature>
<dbReference type="InterPro" id="IPR016035">
    <property type="entry name" value="Acyl_Trfase/lysoPLipase"/>
</dbReference>
<dbReference type="SMART" id="SM00827">
    <property type="entry name" value="PKS_AT"/>
    <property type="match status" value="1"/>
</dbReference>
<evidence type="ECO:0000256" key="5">
    <source>
        <dbReference type="ARBA" id="ARBA00023268"/>
    </source>
</evidence>
<dbReference type="InterPro" id="IPR014043">
    <property type="entry name" value="Acyl_transferase_dom"/>
</dbReference>
<feature type="domain" description="Carrier" evidence="8">
    <location>
        <begin position="1720"/>
        <end position="1797"/>
    </location>
</feature>
<dbReference type="Gene3D" id="3.10.129.110">
    <property type="entry name" value="Polyketide synthase dehydratase"/>
    <property type="match status" value="1"/>
</dbReference>
<evidence type="ECO:0000313" key="11">
    <source>
        <dbReference type="EMBL" id="KAF9891170.1"/>
    </source>
</evidence>
<evidence type="ECO:0000256" key="2">
    <source>
        <dbReference type="ARBA" id="ARBA00022553"/>
    </source>
</evidence>
<gene>
    <name evidence="11" type="ORF">FE257_004734</name>
</gene>